<protein>
    <submittedName>
        <fullName evidence="2">Uncharacterized protein</fullName>
    </submittedName>
</protein>
<sequence>MKLNLNQWLDNFQSKVSPEYQFIADPTRKAPPEAVFYPNKKPLFSHMLVFTFAIGLSLVFVALLTVSTLISQLDYFDSVVNITGGSVGVYLVLLAITIALAVVARLRYRSKKKFLEEAARLQNRYRDGVYFLKEGLVFRNRERIDMFPYDQIERIRRVVQKHELGRDTYRFQVIYRNADGTSSTFYARENYFGLDHADVWNNLRHRGIEVDEVRD</sequence>
<dbReference type="STRING" id="1075417.SAMN05421823_102219"/>
<keyword evidence="1" id="KW-0812">Transmembrane</keyword>
<feature type="transmembrane region" description="Helical" evidence="1">
    <location>
        <begin position="82"/>
        <end position="104"/>
    </location>
</feature>
<dbReference type="AlphaFoldDB" id="A0A1G9ABI9"/>
<reference evidence="2 3" key="1">
    <citation type="submission" date="2016-10" db="EMBL/GenBank/DDBJ databases">
        <authorList>
            <person name="de Groot N.N."/>
        </authorList>
    </citation>
    <scope>NUCLEOTIDE SEQUENCE [LARGE SCALE GENOMIC DNA]</scope>
    <source>
        <strain evidence="2 3">DSM 25186</strain>
    </source>
</reference>
<organism evidence="2 3">
    <name type="scientific">Catalinimonas alkaloidigena</name>
    <dbReference type="NCBI Taxonomy" id="1075417"/>
    <lineage>
        <taxon>Bacteria</taxon>
        <taxon>Pseudomonadati</taxon>
        <taxon>Bacteroidota</taxon>
        <taxon>Cytophagia</taxon>
        <taxon>Cytophagales</taxon>
        <taxon>Catalimonadaceae</taxon>
        <taxon>Catalinimonas</taxon>
    </lineage>
</organism>
<proteinExistence type="predicted"/>
<evidence type="ECO:0000313" key="2">
    <source>
        <dbReference type="EMBL" id="SDK23925.1"/>
    </source>
</evidence>
<name>A0A1G9ABI9_9BACT</name>
<evidence type="ECO:0000313" key="3">
    <source>
        <dbReference type="Proteomes" id="UP000198510"/>
    </source>
</evidence>
<dbReference type="EMBL" id="FNFO01000002">
    <property type="protein sequence ID" value="SDK23925.1"/>
    <property type="molecule type" value="Genomic_DNA"/>
</dbReference>
<dbReference type="Proteomes" id="UP000198510">
    <property type="component" value="Unassembled WGS sequence"/>
</dbReference>
<evidence type="ECO:0000256" key="1">
    <source>
        <dbReference type="SAM" id="Phobius"/>
    </source>
</evidence>
<accession>A0A1G9ABI9</accession>
<feature type="transmembrane region" description="Helical" evidence="1">
    <location>
        <begin position="47"/>
        <end position="70"/>
    </location>
</feature>
<keyword evidence="1" id="KW-1133">Transmembrane helix</keyword>
<keyword evidence="3" id="KW-1185">Reference proteome</keyword>
<gene>
    <name evidence="2" type="ORF">SAMN05421823_102219</name>
</gene>
<dbReference type="RefSeq" id="WP_089679696.1">
    <property type="nucleotide sequence ID" value="NZ_FNFO01000002.1"/>
</dbReference>
<keyword evidence="1" id="KW-0472">Membrane</keyword>